<protein>
    <submittedName>
        <fullName evidence="1">Uncharacterized protein</fullName>
    </submittedName>
</protein>
<comment type="caution">
    <text evidence="1">The sequence shown here is derived from an EMBL/GenBank/DDBJ whole genome shotgun (WGS) entry which is preliminary data.</text>
</comment>
<dbReference type="Proteomes" id="UP000324800">
    <property type="component" value="Unassembled WGS sequence"/>
</dbReference>
<organism evidence="1 2">
    <name type="scientific">Streblomastix strix</name>
    <dbReference type="NCBI Taxonomy" id="222440"/>
    <lineage>
        <taxon>Eukaryota</taxon>
        <taxon>Metamonada</taxon>
        <taxon>Preaxostyla</taxon>
        <taxon>Oxymonadida</taxon>
        <taxon>Streblomastigidae</taxon>
        <taxon>Streblomastix</taxon>
    </lineage>
</organism>
<accession>A0A5J4TPM6</accession>
<dbReference type="EMBL" id="SNRW01028531">
    <property type="protein sequence ID" value="KAA6359345.1"/>
    <property type="molecule type" value="Genomic_DNA"/>
</dbReference>
<evidence type="ECO:0000313" key="2">
    <source>
        <dbReference type="Proteomes" id="UP000324800"/>
    </source>
</evidence>
<gene>
    <name evidence="1" type="ORF">EZS28_045127</name>
</gene>
<evidence type="ECO:0000313" key="1">
    <source>
        <dbReference type="EMBL" id="KAA6359345.1"/>
    </source>
</evidence>
<reference evidence="1 2" key="1">
    <citation type="submission" date="2019-03" db="EMBL/GenBank/DDBJ databases">
        <title>Single cell metagenomics reveals metabolic interactions within the superorganism composed of flagellate Streblomastix strix and complex community of Bacteroidetes bacteria on its surface.</title>
        <authorList>
            <person name="Treitli S.C."/>
            <person name="Kolisko M."/>
            <person name="Husnik F."/>
            <person name="Keeling P."/>
            <person name="Hampl V."/>
        </authorList>
    </citation>
    <scope>NUCLEOTIDE SEQUENCE [LARGE SCALE GENOMIC DNA]</scope>
    <source>
        <strain evidence="1">ST1C</strain>
    </source>
</reference>
<name>A0A5J4TPM6_9EUKA</name>
<dbReference type="AlphaFoldDB" id="A0A5J4TPM6"/>
<feature type="non-terminal residue" evidence="1">
    <location>
        <position position="89"/>
    </location>
</feature>
<proteinExistence type="predicted"/>
<sequence>MKGSQLQIHYTISSIVQNSVSFDICSLKNCIWAQNIAGGVSSTFKVLETGGVFIHIERSAAKIDFRSNVFSGCSTTTSPWTPIQHSTNI</sequence>